<dbReference type="InterPro" id="IPR017896">
    <property type="entry name" value="4Fe4S_Fe-S-bd"/>
</dbReference>
<dbReference type="GO" id="GO:0051539">
    <property type="term" value="F:4 iron, 4 sulfur cluster binding"/>
    <property type="evidence" value="ECO:0007669"/>
    <property type="project" value="UniProtKB-KW"/>
</dbReference>
<dbReference type="InterPro" id="IPR017900">
    <property type="entry name" value="4Fe4S_Fe_S_CS"/>
</dbReference>
<dbReference type="eggNOG" id="COG2221">
    <property type="taxonomic scope" value="Bacteria"/>
</dbReference>
<reference evidence="7" key="1">
    <citation type="journal article" date="2015" name="Genome Announc.">
        <title>High-Quality Draft Genome Sequence of Desulfovibrio carbinoliphilus FW-101-2B, an Organic Acid-Oxidizing Sulfate-Reducing Bacterium Isolated from Uranium(VI)-Contaminated Groundwater.</title>
        <authorList>
            <person name="Ramsay B.D."/>
            <person name="Hwang C."/>
            <person name="Woo H.L."/>
            <person name="Carroll S.L."/>
            <person name="Lucas S."/>
            <person name="Han J."/>
            <person name="Lapidus A.L."/>
            <person name="Cheng J.F."/>
            <person name="Goodwin L.A."/>
            <person name="Pitluck S."/>
            <person name="Peters L."/>
            <person name="Chertkov O."/>
            <person name="Held B."/>
            <person name="Detter J.C."/>
            <person name="Han C.S."/>
            <person name="Tapia R."/>
            <person name="Land M.L."/>
            <person name="Hauser L.J."/>
            <person name="Kyrpides N.C."/>
            <person name="Ivanova N.N."/>
            <person name="Mikhailova N."/>
            <person name="Pagani I."/>
            <person name="Woyke T."/>
            <person name="Arkin A.P."/>
            <person name="Dehal P."/>
            <person name="Chivian D."/>
            <person name="Criddle C.S."/>
            <person name="Wu W."/>
            <person name="Chakraborty R."/>
            <person name="Hazen T.C."/>
            <person name="Fields M.W."/>
        </authorList>
    </citation>
    <scope>NUCLEOTIDE SEQUENCE [LARGE SCALE GENOMIC DNA]</scope>
    <source>
        <strain evidence="7">FW-101-2B</strain>
    </source>
</reference>
<dbReference type="PROSITE" id="PS00198">
    <property type="entry name" value="4FE4S_FER_1"/>
    <property type="match status" value="1"/>
</dbReference>
<dbReference type="Pfam" id="PF12838">
    <property type="entry name" value="Fer4_7"/>
    <property type="match status" value="1"/>
</dbReference>
<dbReference type="PROSITE" id="PS51379">
    <property type="entry name" value="4FE4S_FER_2"/>
    <property type="match status" value="2"/>
</dbReference>
<evidence type="ECO:0000313" key="6">
    <source>
        <dbReference type="EMBL" id="EHJ48010.1"/>
    </source>
</evidence>
<evidence type="ECO:0000256" key="2">
    <source>
        <dbReference type="ARBA" id="ARBA00022723"/>
    </source>
</evidence>
<evidence type="ECO:0000256" key="4">
    <source>
        <dbReference type="ARBA" id="ARBA00023014"/>
    </source>
</evidence>
<dbReference type="OrthoDB" id="9800558at2"/>
<keyword evidence="1" id="KW-0004">4Fe-4S</keyword>
<dbReference type="RefSeq" id="WP_009181395.1">
    <property type="nucleotide sequence ID" value="NZ_CM001368.1"/>
</dbReference>
<keyword evidence="7" id="KW-1185">Reference proteome</keyword>
<dbReference type="SUPFAM" id="SSF56014">
    <property type="entry name" value="Nitrite and sulphite reductase 4Fe-4S domain-like"/>
    <property type="match status" value="1"/>
</dbReference>
<dbReference type="Gene3D" id="3.30.70.20">
    <property type="match status" value="1"/>
</dbReference>
<dbReference type="PANTHER" id="PTHR24960:SF79">
    <property type="entry name" value="PHOTOSYSTEM I IRON-SULFUR CENTER"/>
    <property type="match status" value="1"/>
</dbReference>
<evidence type="ECO:0000259" key="5">
    <source>
        <dbReference type="PROSITE" id="PS51379"/>
    </source>
</evidence>
<dbReference type="InterPro" id="IPR050157">
    <property type="entry name" value="PSI_iron-sulfur_center"/>
</dbReference>
<feature type="domain" description="4Fe-4S ferredoxin-type" evidence="5">
    <location>
        <begin position="117"/>
        <end position="142"/>
    </location>
</feature>
<dbReference type="InterPro" id="IPR045854">
    <property type="entry name" value="NO2/SO3_Rdtase_4Fe4S_sf"/>
</dbReference>
<protein>
    <submittedName>
        <fullName evidence="6">Nitrite and sulphite reductase 4Fe-4S region</fullName>
    </submittedName>
</protein>
<keyword evidence="2" id="KW-0479">Metal-binding</keyword>
<evidence type="ECO:0000256" key="1">
    <source>
        <dbReference type="ARBA" id="ARBA00022485"/>
    </source>
</evidence>
<proteinExistence type="predicted"/>
<dbReference type="Gene3D" id="3.30.413.10">
    <property type="entry name" value="Sulfite Reductase Hemoprotein, domain 1"/>
    <property type="match status" value="1"/>
</dbReference>
<dbReference type="GO" id="GO:0016491">
    <property type="term" value="F:oxidoreductase activity"/>
    <property type="evidence" value="ECO:0007669"/>
    <property type="project" value="InterPro"/>
</dbReference>
<dbReference type="AlphaFoldDB" id="G7Q6S5"/>
<dbReference type="GO" id="GO:0020037">
    <property type="term" value="F:heme binding"/>
    <property type="evidence" value="ECO:0007669"/>
    <property type="project" value="InterPro"/>
</dbReference>
<evidence type="ECO:0000313" key="7">
    <source>
        <dbReference type="Proteomes" id="UP000004662"/>
    </source>
</evidence>
<dbReference type="STRING" id="694327.DFW101_2004"/>
<dbReference type="PANTHER" id="PTHR24960">
    <property type="entry name" value="PHOTOSYSTEM I IRON-SULFUR CENTER-RELATED"/>
    <property type="match status" value="1"/>
</dbReference>
<gene>
    <name evidence="6" type="ORF">DFW101_2004</name>
</gene>
<accession>G7Q6S5</accession>
<keyword evidence="3" id="KW-0408">Iron</keyword>
<feature type="domain" description="4Fe-4S ferredoxin-type" evidence="5">
    <location>
        <begin position="84"/>
        <end position="113"/>
    </location>
</feature>
<dbReference type="HOGENOM" id="CLU_072599_2_0_7"/>
<organism evidence="6 7">
    <name type="scientific">Solidesulfovibrio carbinoliphilus subsp. oakridgensis</name>
    <dbReference type="NCBI Taxonomy" id="694327"/>
    <lineage>
        <taxon>Bacteria</taxon>
        <taxon>Pseudomonadati</taxon>
        <taxon>Thermodesulfobacteriota</taxon>
        <taxon>Desulfovibrionia</taxon>
        <taxon>Desulfovibrionales</taxon>
        <taxon>Desulfovibrionaceae</taxon>
        <taxon>Solidesulfovibrio</taxon>
    </lineage>
</organism>
<dbReference type="EMBL" id="CM001368">
    <property type="protein sequence ID" value="EHJ48010.1"/>
    <property type="molecule type" value="Genomic_DNA"/>
</dbReference>
<evidence type="ECO:0000256" key="3">
    <source>
        <dbReference type="ARBA" id="ARBA00023004"/>
    </source>
</evidence>
<dbReference type="Proteomes" id="UP000004662">
    <property type="component" value="Chromosome"/>
</dbReference>
<dbReference type="GO" id="GO:0046872">
    <property type="term" value="F:metal ion binding"/>
    <property type="evidence" value="ECO:0007669"/>
    <property type="project" value="UniProtKB-KW"/>
</dbReference>
<dbReference type="SUPFAM" id="SSF54862">
    <property type="entry name" value="4Fe-4S ferredoxins"/>
    <property type="match status" value="1"/>
</dbReference>
<sequence>MPTRPYVLETCRGVKPSGCPQALALPEPFVAGLAALAEAAPVPPGLARLGREIKHHEVFRLALCACPNGCARPQVADLGLVAAVRPVVAPEACTGCGACADACPDAAVTIADGVAAIDRDRCLGCGKCGQACPAGAIACSAPALRVMVGGRLGRRPRLGLEPAGRFTPEGALALAGRCLTAYGQAARPGLRFGDIAFPDGLPGFPAWMRP</sequence>
<name>G7Q6S5_9BACT</name>
<keyword evidence="4" id="KW-0411">Iron-sulfur</keyword>